<dbReference type="eggNOG" id="ENOG502QPU9">
    <property type="taxonomic scope" value="Eukaryota"/>
</dbReference>
<organism evidence="3 4">
    <name type="scientific">Penicillium oxalicum (strain 114-2 / CGMCC 5302)</name>
    <name type="common">Penicillium decumbens</name>
    <dbReference type="NCBI Taxonomy" id="933388"/>
    <lineage>
        <taxon>Eukaryota</taxon>
        <taxon>Fungi</taxon>
        <taxon>Dikarya</taxon>
        <taxon>Ascomycota</taxon>
        <taxon>Pezizomycotina</taxon>
        <taxon>Eurotiomycetes</taxon>
        <taxon>Eurotiomycetidae</taxon>
        <taxon>Eurotiales</taxon>
        <taxon>Aspergillaceae</taxon>
        <taxon>Penicillium</taxon>
    </lineage>
</organism>
<dbReference type="EMBL" id="KB644411">
    <property type="protein sequence ID" value="EPS29320.1"/>
    <property type="molecule type" value="Genomic_DNA"/>
</dbReference>
<keyword evidence="2" id="KW-0472">Membrane</keyword>
<dbReference type="PANTHER" id="PTHR35340">
    <property type="entry name" value="PQQ ENZYME REPEAT PROTEIN-RELATED"/>
    <property type="match status" value="1"/>
</dbReference>
<dbReference type="OrthoDB" id="5427350at2759"/>
<accession>S7ZF90</accession>
<sequence>MFSRTLSAHRHRCFLSARFEKKRDLLNHCRLIGLAVATVAATVLLVGFVGPQLQRFRFRSDLSWYDLGIYGFGPSRSYVSFEEESPLVEFSPKDATCDPRYTILAPRGDSIAHPGPMILDARGELVWMKYNLGTTQDFRIQQYKGQNYLTYWQGGEEDGRGCGSWYMLDSAYTIQYVISPVGMMDGDLHDFQITNNNTALITIYDPIPADLTSVGGPELGWLYDGVFQEVDIETGELLFEWRASQHFPPTSSYQPLKDQGHDRASGYDFFHINSVDKDDQGRYLISSRHAHCVVSIDGVTGDVLWTLGGKTNDFEDLSSGQATGFSWQHDARWQGTNRITLFNNAANGDLSQQKISFGALIELDLVNRRAELVQTYYHPQQLAAVSQGNVQILDSGNVFVGWGHSAAYTEFSPEGVVVCNVHYGASAYFQFGRVVSYRVTKADWVGMPDTLPDIAVAGDHAYVSWNGATEVREWRTEAWDGVSLRNMSFEIVGQVVRDGFETEIWLPVNVTSYFRISAIDANGNVLVTSGTLKRGTDGGMFILPHLNWGVATVVCVMLVGLVVGLSCAVRRRPGYRGHSSGSRVYQPVAEDDESGHHLDPILRREGVSMA</sequence>
<protein>
    <recommendedName>
        <fullName evidence="5">Arylsulfotransferase</fullName>
    </recommendedName>
</protein>
<evidence type="ECO:0000256" key="1">
    <source>
        <dbReference type="SAM" id="MobiDB-lite"/>
    </source>
</evidence>
<dbReference type="InterPro" id="IPR039535">
    <property type="entry name" value="ASST-like"/>
</dbReference>
<evidence type="ECO:0008006" key="5">
    <source>
        <dbReference type="Google" id="ProtNLM"/>
    </source>
</evidence>
<dbReference type="SUPFAM" id="SSF50998">
    <property type="entry name" value="Quinoprotein alcohol dehydrogenase-like"/>
    <property type="match status" value="1"/>
</dbReference>
<dbReference type="PANTHER" id="PTHR35340:SF5">
    <property type="entry name" value="ASST-DOMAIN-CONTAINING PROTEIN"/>
    <property type="match status" value="1"/>
</dbReference>
<dbReference type="PhylomeDB" id="S7ZF90"/>
<feature type="transmembrane region" description="Helical" evidence="2">
    <location>
        <begin position="31"/>
        <end position="50"/>
    </location>
</feature>
<keyword evidence="2" id="KW-1133">Transmembrane helix</keyword>
<dbReference type="InterPro" id="IPR011047">
    <property type="entry name" value="Quinoprotein_ADH-like_sf"/>
</dbReference>
<gene>
    <name evidence="3" type="ORF">PDE_04269</name>
</gene>
<keyword evidence="2" id="KW-0812">Transmembrane</keyword>
<dbReference type="Pfam" id="PF14269">
    <property type="entry name" value="Arylsulfotran_2"/>
    <property type="match status" value="1"/>
</dbReference>
<dbReference type="HOGENOM" id="CLU_018249_0_1_1"/>
<feature type="transmembrane region" description="Helical" evidence="2">
    <location>
        <begin position="548"/>
        <end position="569"/>
    </location>
</feature>
<keyword evidence="4" id="KW-1185">Reference proteome</keyword>
<dbReference type="InterPro" id="IPR053143">
    <property type="entry name" value="Arylsulfate_ST"/>
</dbReference>
<reference evidence="3 4" key="1">
    <citation type="journal article" date="2013" name="PLoS ONE">
        <title>Genomic and secretomic analyses reveal unique features of the lignocellulolytic enzyme system of Penicillium decumbens.</title>
        <authorList>
            <person name="Liu G."/>
            <person name="Zhang L."/>
            <person name="Wei X."/>
            <person name="Zou G."/>
            <person name="Qin Y."/>
            <person name="Ma L."/>
            <person name="Li J."/>
            <person name="Zheng H."/>
            <person name="Wang S."/>
            <person name="Wang C."/>
            <person name="Xun L."/>
            <person name="Zhao G.-P."/>
            <person name="Zhou Z."/>
            <person name="Qu Y."/>
        </authorList>
    </citation>
    <scope>NUCLEOTIDE SEQUENCE [LARGE SCALE GENOMIC DNA]</scope>
    <source>
        <strain evidence="4">114-2 / CGMCC 5302</strain>
    </source>
</reference>
<dbReference type="STRING" id="933388.S7ZF90"/>
<feature type="region of interest" description="Disordered" evidence="1">
    <location>
        <begin position="574"/>
        <end position="596"/>
    </location>
</feature>
<evidence type="ECO:0000256" key="2">
    <source>
        <dbReference type="SAM" id="Phobius"/>
    </source>
</evidence>
<evidence type="ECO:0000313" key="3">
    <source>
        <dbReference type="EMBL" id="EPS29320.1"/>
    </source>
</evidence>
<name>S7ZF90_PENO1</name>
<proteinExistence type="predicted"/>
<dbReference type="Proteomes" id="UP000019376">
    <property type="component" value="Unassembled WGS sequence"/>
</dbReference>
<dbReference type="AlphaFoldDB" id="S7ZF90"/>
<evidence type="ECO:0000313" key="4">
    <source>
        <dbReference type="Proteomes" id="UP000019376"/>
    </source>
</evidence>